<feature type="region of interest" description="Disordered" evidence="1">
    <location>
        <begin position="1"/>
        <end position="28"/>
    </location>
</feature>
<accession>A0AAD1RXD0</accession>
<sequence>TAKLEEPPAPIADDSLITGYGNTDEEAERDHDEKLLALLGRCGQVMLRLSIKKLQFK</sequence>
<gene>
    <name evidence="2" type="ORF">PECUL_23A005684</name>
</gene>
<evidence type="ECO:0000256" key="1">
    <source>
        <dbReference type="SAM" id="MobiDB-lite"/>
    </source>
</evidence>
<evidence type="ECO:0000313" key="2">
    <source>
        <dbReference type="EMBL" id="CAH2283098.1"/>
    </source>
</evidence>
<protein>
    <submittedName>
        <fullName evidence="2">Uncharacterized protein</fullName>
    </submittedName>
</protein>
<organism evidence="2 3">
    <name type="scientific">Pelobates cultripes</name>
    <name type="common">Western spadefoot toad</name>
    <dbReference type="NCBI Taxonomy" id="61616"/>
    <lineage>
        <taxon>Eukaryota</taxon>
        <taxon>Metazoa</taxon>
        <taxon>Chordata</taxon>
        <taxon>Craniata</taxon>
        <taxon>Vertebrata</taxon>
        <taxon>Euteleostomi</taxon>
        <taxon>Amphibia</taxon>
        <taxon>Batrachia</taxon>
        <taxon>Anura</taxon>
        <taxon>Pelobatoidea</taxon>
        <taxon>Pelobatidae</taxon>
        <taxon>Pelobates</taxon>
    </lineage>
</organism>
<proteinExistence type="predicted"/>
<evidence type="ECO:0000313" key="3">
    <source>
        <dbReference type="Proteomes" id="UP001295444"/>
    </source>
</evidence>
<dbReference type="Proteomes" id="UP001295444">
    <property type="component" value="Chromosome 04"/>
</dbReference>
<dbReference type="EMBL" id="OW240915">
    <property type="protein sequence ID" value="CAH2283098.1"/>
    <property type="molecule type" value="Genomic_DNA"/>
</dbReference>
<dbReference type="AlphaFoldDB" id="A0AAD1RXD0"/>
<feature type="non-terminal residue" evidence="2">
    <location>
        <position position="1"/>
    </location>
</feature>
<reference evidence="2" key="1">
    <citation type="submission" date="2022-03" db="EMBL/GenBank/DDBJ databases">
        <authorList>
            <person name="Alioto T."/>
            <person name="Alioto T."/>
            <person name="Gomez Garrido J."/>
        </authorList>
    </citation>
    <scope>NUCLEOTIDE SEQUENCE</scope>
</reference>
<keyword evidence="3" id="KW-1185">Reference proteome</keyword>
<name>A0AAD1RXD0_PELCU</name>
<feature type="non-terminal residue" evidence="2">
    <location>
        <position position="57"/>
    </location>
</feature>